<sequence length="157" mass="18132">MSDEDIIITSAAFVFTSLVSRVKKNKSLHKRRWWQRTIFESRCRYNGNDLLNDLRLEHPGFKNFIRMSPTDFESLLEVIGPQIGKDITHLRETISPNVRLAVTLRFLATGDSYTSLMYLFKISKQIISNIVPEVCEAIVEALKLYVQVNIKNLNSKL</sequence>
<dbReference type="AlphaFoldDB" id="A0AAV0VTF7"/>
<keyword evidence="1" id="KW-0812">Transmembrane</keyword>
<protein>
    <recommendedName>
        <fullName evidence="5">Nuclease HARBI1</fullName>
    </recommendedName>
</protein>
<accession>A0AAV0VTF7</accession>
<evidence type="ECO:0000313" key="2">
    <source>
        <dbReference type="EMBL" id="CAI6346492.1"/>
    </source>
</evidence>
<evidence type="ECO:0000313" key="3">
    <source>
        <dbReference type="EMBL" id="CAI6358297.1"/>
    </source>
</evidence>
<keyword evidence="1" id="KW-1133">Transmembrane helix</keyword>
<proteinExistence type="predicted"/>
<dbReference type="EMBL" id="CARXXK010000001">
    <property type="protein sequence ID" value="CAI6346492.1"/>
    <property type="molecule type" value="Genomic_DNA"/>
</dbReference>
<dbReference type="Proteomes" id="UP001160148">
    <property type="component" value="Unassembled WGS sequence"/>
</dbReference>
<keyword evidence="4" id="KW-1185">Reference proteome</keyword>
<comment type="caution">
    <text evidence="2">The sequence shown here is derived from an EMBL/GenBank/DDBJ whole genome shotgun (WGS) entry which is preliminary data.</text>
</comment>
<feature type="transmembrane region" description="Helical" evidence="1">
    <location>
        <begin position="6"/>
        <end position="22"/>
    </location>
</feature>
<name>A0AAV0VTF7_9HEMI</name>
<reference evidence="2 4" key="1">
    <citation type="submission" date="2023-01" db="EMBL/GenBank/DDBJ databases">
        <authorList>
            <person name="Whitehead M."/>
        </authorList>
    </citation>
    <scope>NUCLEOTIDE SEQUENCE [LARGE SCALE GENOMIC DNA]</scope>
</reference>
<evidence type="ECO:0008006" key="5">
    <source>
        <dbReference type="Google" id="ProtNLM"/>
    </source>
</evidence>
<dbReference type="EMBL" id="CARXXK010000002">
    <property type="protein sequence ID" value="CAI6358297.1"/>
    <property type="molecule type" value="Genomic_DNA"/>
</dbReference>
<evidence type="ECO:0000313" key="4">
    <source>
        <dbReference type="Proteomes" id="UP001160148"/>
    </source>
</evidence>
<organism evidence="2 4">
    <name type="scientific">Macrosiphum euphorbiae</name>
    <name type="common">potato aphid</name>
    <dbReference type="NCBI Taxonomy" id="13131"/>
    <lineage>
        <taxon>Eukaryota</taxon>
        <taxon>Metazoa</taxon>
        <taxon>Ecdysozoa</taxon>
        <taxon>Arthropoda</taxon>
        <taxon>Hexapoda</taxon>
        <taxon>Insecta</taxon>
        <taxon>Pterygota</taxon>
        <taxon>Neoptera</taxon>
        <taxon>Paraneoptera</taxon>
        <taxon>Hemiptera</taxon>
        <taxon>Sternorrhyncha</taxon>
        <taxon>Aphidomorpha</taxon>
        <taxon>Aphidoidea</taxon>
        <taxon>Aphididae</taxon>
        <taxon>Macrosiphini</taxon>
        <taxon>Macrosiphum</taxon>
    </lineage>
</organism>
<evidence type="ECO:0000256" key="1">
    <source>
        <dbReference type="SAM" id="Phobius"/>
    </source>
</evidence>
<gene>
    <name evidence="3" type="ORF">MEUPH1_LOCUS13828</name>
    <name evidence="2" type="ORF">MEUPH1_LOCUS3399</name>
</gene>
<keyword evidence="1" id="KW-0472">Membrane</keyword>